<protein>
    <submittedName>
        <fullName evidence="1">Leucine rich repeats-containing protein</fullName>
    </submittedName>
</protein>
<accession>A0A146K5I6</accession>
<sequence length="439" mass="51257">LTPQTQKIMQDNNSILIQNTLFTFQQSICPIDLQKFDKTRILNVVAPNLLEIQTSTFQNWRQLQYLFVPNLRKIGTQAFQRCYGLRQLVGNQIAEIDDSAFDSCYNLAEIDLSNVEVFGNSSFRSCNLEHVCNRKCKRLTNNVFADCEMLQSLDFSELETFDFSCIEDSTDLKFLRFPKAKNISNPNSSFRVTVDSSPELRYFCESTEETKQKKFEISELHLQLLSQSEQRIQSNQILYSRVIDVKYSNFESLKGVVFSQQEVVPSRLFELSKLLFFHGPNIFHVEEHAFQSSMFLKRFYSQNLQKLDRHCFSYCLVLSEIDLSRVTQLAEGCFTNNLVLVNINLSSCKSIPEECFSQNCSLMQVKGQFEQIDEQAFSQCESKVNVFMSNEGGLEMKFQEFMKGKFFERVRFKKMAQHFRKKNRRCLKAKKSFEKCKLE</sequence>
<dbReference type="Gene3D" id="3.80.10.10">
    <property type="entry name" value="Ribonuclease Inhibitor"/>
    <property type="match status" value="2"/>
</dbReference>
<dbReference type="AlphaFoldDB" id="A0A146K5I6"/>
<dbReference type="InterPro" id="IPR032675">
    <property type="entry name" value="LRR_dom_sf"/>
</dbReference>
<evidence type="ECO:0000313" key="1">
    <source>
        <dbReference type="EMBL" id="JAP90821.1"/>
    </source>
</evidence>
<dbReference type="PANTHER" id="PTHR45661">
    <property type="entry name" value="SURFACE ANTIGEN"/>
    <property type="match status" value="1"/>
</dbReference>
<name>A0A146K5I6_9EUKA</name>
<proteinExistence type="predicted"/>
<gene>
    <name evidence="1" type="ORF">TPC1_17767</name>
</gene>
<dbReference type="EMBL" id="GDID01005785">
    <property type="protein sequence ID" value="JAP90821.1"/>
    <property type="molecule type" value="Transcribed_RNA"/>
</dbReference>
<feature type="non-terminal residue" evidence="1">
    <location>
        <position position="1"/>
    </location>
</feature>
<dbReference type="PANTHER" id="PTHR45661:SF3">
    <property type="entry name" value="IG-LIKE DOMAIN-CONTAINING PROTEIN"/>
    <property type="match status" value="1"/>
</dbReference>
<dbReference type="SUPFAM" id="SSF52058">
    <property type="entry name" value="L domain-like"/>
    <property type="match status" value="2"/>
</dbReference>
<dbReference type="Pfam" id="PF13306">
    <property type="entry name" value="LRR_5"/>
    <property type="match status" value="2"/>
</dbReference>
<reference evidence="1" key="1">
    <citation type="submission" date="2015-07" db="EMBL/GenBank/DDBJ databases">
        <title>Adaptation to a free-living lifestyle via gene acquisitions in the diplomonad Trepomonas sp. PC1.</title>
        <authorList>
            <person name="Xu F."/>
            <person name="Jerlstrom-Hultqvist J."/>
            <person name="Kolisko M."/>
            <person name="Simpson A.G.B."/>
            <person name="Roger A.J."/>
            <person name="Svard S.G."/>
            <person name="Andersson J.O."/>
        </authorList>
    </citation>
    <scope>NUCLEOTIDE SEQUENCE</scope>
    <source>
        <strain evidence="1">PC1</strain>
    </source>
</reference>
<dbReference type="InterPro" id="IPR026906">
    <property type="entry name" value="LRR_5"/>
</dbReference>
<dbReference type="InterPro" id="IPR053139">
    <property type="entry name" value="Surface_bspA-like"/>
</dbReference>
<organism evidence="1">
    <name type="scientific">Trepomonas sp. PC1</name>
    <dbReference type="NCBI Taxonomy" id="1076344"/>
    <lineage>
        <taxon>Eukaryota</taxon>
        <taxon>Metamonada</taxon>
        <taxon>Diplomonadida</taxon>
        <taxon>Hexamitidae</taxon>
        <taxon>Hexamitinae</taxon>
        <taxon>Trepomonas</taxon>
    </lineage>
</organism>